<organism evidence="2 3">
    <name type="scientific">Kockovaella imperatae</name>
    <dbReference type="NCBI Taxonomy" id="4999"/>
    <lineage>
        <taxon>Eukaryota</taxon>
        <taxon>Fungi</taxon>
        <taxon>Dikarya</taxon>
        <taxon>Basidiomycota</taxon>
        <taxon>Agaricomycotina</taxon>
        <taxon>Tremellomycetes</taxon>
        <taxon>Tremellales</taxon>
        <taxon>Cuniculitremaceae</taxon>
        <taxon>Kockovaella</taxon>
    </lineage>
</organism>
<accession>A0A1Y1UTB8</accession>
<evidence type="ECO:0000313" key="3">
    <source>
        <dbReference type="Proteomes" id="UP000193218"/>
    </source>
</evidence>
<comment type="caution">
    <text evidence="2">The sequence shown here is derived from an EMBL/GenBank/DDBJ whole genome shotgun (WGS) entry which is preliminary data.</text>
</comment>
<evidence type="ECO:0000256" key="1">
    <source>
        <dbReference type="SAM" id="MobiDB-lite"/>
    </source>
</evidence>
<keyword evidence="3" id="KW-1185">Reference proteome</keyword>
<feature type="region of interest" description="Disordered" evidence="1">
    <location>
        <begin position="103"/>
        <end position="126"/>
    </location>
</feature>
<dbReference type="RefSeq" id="XP_021874453.1">
    <property type="nucleotide sequence ID" value="XM_022014344.1"/>
</dbReference>
<dbReference type="OrthoDB" id="2536866at2759"/>
<dbReference type="GeneID" id="33556152"/>
<gene>
    <name evidence="2" type="ORF">BD324DRAFT_612069</name>
</gene>
<proteinExistence type="predicted"/>
<dbReference type="Proteomes" id="UP000193218">
    <property type="component" value="Unassembled WGS sequence"/>
</dbReference>
<dbReference type="InParanoid" id="A0A1Y1UTB8"/>
<dbReference type="AlphaFoldDB" id="A0A1Y1UTB8"/>
<evidence type="ECO:0000313" key="2">
    <source>
        <dbReference type="EMBL" id="ORX40774.1"/>
    </source>
</evidence>
<name>A0A1Y1UTB8_9TREE</name>
<reference evidence="2 3" key="1">
    <citation type="submission" date="2017-03" db="EMBL/GenBank/DDBJ databases">
        <title>Widespread Adenine N6-methylation of Active Genes in Fungi.</title>
        <authorList>
            <consortium name="DOE Joint Genome Institute"/>
            <person name="Mondo S.J."/>
            <person name="Dannebaum R.O."/>
            <person name="Kuo R.C."/>
            <person name="Louie K.B."/>
            <person name="Bewick A.J."/>
            <person name="Labutti K."/>
            <person name="Haridas S."/>
            <person name="Kuo A."/>
            <person name="Salamov A."/>
            <person name="Ahrendt S.R."/>
            <person name="Lau R."/>
            <person name="Bowen B.P."/>
            <person name="Lipzen A."/>
            <person name="Sullivan W."/>
            <person name="Andreopoulos W.B."/>
            <person name="Clum A."/>
            <person name="Lindquist E."/>
            <person name="Daum C."/>
            <person name="Northen T.R."/>
            <person name="Ramamoorthy G."/>
            <person name="Schmitz R.J."/>
            <person name="Gryganskyi A."/>
            <person name="Culley D."/>
            <person name="Magnuson J."/>
            <person name="James T.Y."/>
            <person name="O'Malley M.A."/>
            <person name="Stajich J.E."/>
            <person name="Spatafora J.W."/>
            <person name="Visel A."/>
            <person name="Grigoriev I.V."/>
        </authorList>
    </citation>
    <scope>NUCLEOTIDE SEQUENCE [LARGE SCALE GENOMIC DNA]</scope>
    <source>
        <strain evidence="2 3">NRRL Y-17943</strain>
    </source>
</reference>
<protein>
    <submittedName>
        <fullName evidence="2">Uncharacterized protein</fullName>
    </submittedName>
</protein>
<dbReference type="EMBL" id="NBSH01000001">
    <property type="protein sequence ID" value="ORX40774.1"/>
    <property type="molecule type" value="Genomic_DNA"/>
</dbReference>
<sequence>MECAEPPPPYLLSAPSTRSSGPATISSLPLHILHRIVSLTLDPNATPSRFAGDWHEEKVRRIWGLFRGLRPVDRRFYKVSTSILRGMYINPYLSLLPRGTSSNPFPHDSDTSNLGPDSTARAESVFKRRSRETAVFDRFIANRVGEDLRRVESELYEESEAEMDIIKRLQPIARTEDLLLRLPPSLILPEAPPGRLRSRVPLPHPHLVINLTPTWCQVYLSTLSIGSIEKNKAGRDLVIEVKRQRTPEETVRKIGEGLEDIQRGMIRWGDKVY</sequence>
<dbReference type="STRING" id="4999.A0A1Y1UTB8"/>